<organism evidence="5 6">
    <name type="scientific">Psylliodes chrysocephalus</name>
    <dbReference type="NCBI Taxonomy" id="3402493"/>
    <lineage>
        <taxon>Eukaryota</taxon>
        <taxon>Metazoa</taxon>
        <taxon>Ecdysozoa</taxon>
        <taxon>Arthropoda</taxon>
        <taxon>Hexapoda</taxon>
        <taxon>Insecta</taxon>
        <taxon>Pterygota</taxon>
        <taxon>Neoptera</taxon>
        <taxon>Endopterygota</taxon>
        <taxon>Coleoptera</taxon>
        <taxon>Polyphaga</taxon>
        <taxon>Cucujiformia</taxon>
        <taxon>Chrysomeloidea</taxon>
        <taxon>Chrysomelidae</taxon>
        <taxon>Galerucinae</taxon>
        <taxon>Alticini</taxon>
        <taxon>Psylliodes</taxon>
    </lineage>
</organism>
<dbReference type="OrthoDB" id="194358at2759"/>
<dbReference type="PROSITE" id="PS50088">
    <property type="entry name" value="ANK_REPEAT"/>
    <property type="match status" value="2"/>
</dbReference>
<dbReference type="InterPro" id="IPR036770">
    <property type="entry name" value="Ankyrin_rpt-contain_sf"/>
</dbReference>
<dbReference type="EMBL" id="OV651823">
    <property type="protein sequence ID" value="CAH1101663.1"/>
    <property type="molecule type" value="Genomic_DNA"/>
</dbReference>
<dbReference type="AlphaFoldDB" id="A0A9P0CJA2"/>
<dbReference type="PROSITE" id="PS50297">
    <property type="entry name" value="ANK_REP_REGION"/>
    <property type="match status" value="1"/>
</dbReference>
<name>A0A9P0CJA2_9CUCU</name>
<sequence>MYLSEILEKFHNFFIFHMFEWCSSYIYMIITLWICLGVITYLITIVAIRVYFHYRNENQIVNNLCKIVEENDIVNCVRMVELYPKYINAFSDGGYTPFLVACANGNTQMVKVMLKRGADITLKSKKHESPFYLATFYYIKFPQFKNATCIRELYYAGANVDEPNDKDLTPLQMAAMFGHTALVRWLLLKNASIKVTPDPYLIAMSQGHQDTAGVIWKMTRGFPLDFK</sequence>
<protein>
    <submittedName>
        <fullName evidence="5">Uncharacterized protein</fullName>
    </submittedName>
</protein>
<dbReference type="PANTHER" id="PTHR24161:SF85">
    <property type="entry name" value="PALMITOYLTRANSFERASE HIP14"/>
    <property type="match status" value="1"/>
</dbReference>
<keyword evidence="4" id="KW-0812">Transmembrane</keyword>
<accession>A0A9P0CJA2</accession>
<dbReference type="InterPro" id="IPR002110">
    <property type="entry name" value="Ankyrin_rpt"/>
</dbReference>
<evidence type="ECO:0000256" key="2">
    <source>
        <dbReference type="ARBA" id="ARBA00023043"/>
    </source>
</evidence>
<feature type="repeat" description="ANK" evidence="3">
    <location>
        <begin position="166"/>
        <end position="198"/>
    </location>
</feature>
<keyword evidence="2 3" id="KW-0040">ANK repeat</keyword>
<feature type="repeat" description="ANK" evidence="3">
    <location>
        <begin position="93"/>
        <end position="125"/>
    </location>
</feature>
<evidence type="ECO:0000313" key="6">
    <source>
        <dbReference type="Proteomes" id="UP001153636"/>
    </source>
</evidence>
<dbReference type="SMART" id="SM00248">
    <property type="entry name" value="ANK"/>
    <property type="match status" value="3"/>
</dbReference>
<evidence type="ECO:0000313" key="5">
    <source>
        <dbReference type="EMBL" id="CAH1101663.1"/>
    </source>
</evidence>
<keyword evidence="6" id="KW-1185">Reference proteome</keyword>
<evidence type="ECO:0000256" key="3">
    <source>
        <dbReference type="PROSITE-ProRule" id="PRU00023"/>
    </source>
</evidence>
<dbReference type="PANTHER" id="PTHR24161">
    <property type="entry name" value="ANK_REP_REGION DOMAIN-CONTAINING PROTEIN-RELATED"/>
    <property type="match status" value="1"/>
</dbReference>
<dbReference type="Proteomes" id="UP001153636">
    <property type="component" value="Chromosome 11"/>
</dbReference>
<dbReference type="Pfam" id="PF13637">
    <property type="entry name" value="Ank_4"/>
    <property type="match status" value="1"/>
</dbReference>
<dbReference type="SUPFAM" id="SSF48403">
    <property type="entry name" value="Ankyrin repeat"/>
    <property type="match status" value="1"/>
</dbReference>
<evidence type="ECO:0000256" key="4">
    <source>
        <dbReference type="SAM" id="Phobius"/>
    </source>
</evidence>
<keyword evidence="1" id="KW-0677">Repeat</keyword>
<keyword evidence="4" id="KW-1133">Transmembrane helix</keyword>
<dbReference type="Gene3D" id="1.25.40.20">
    <property type="entry name" value="Ankyrin repeat-containing domain"/>
    <property type="match status" value="1"/>
</dbReference>
<feature type="transmembrane region" description="Helical" evidence="4">
    <location>
        <begin position="25"/>
        <end position="52"/>
    </location>
</feature>
<proteinExistence type="predicted"/>
<keyword evidence="4" id="KW-0472">Membrane</keyword>
<reference evidence="5" key="1">
    <citation type="submission" date="2022-01" db="EMBL/GenBank/DDBJ databases">
        <authorList>
            <person name="King R."/>
        </authorList>
    </citation>
    <scope>NUCLEOTIDE SEQUENCE</scope>
</reference>
<gene>
    <name evidence="5" type="ORF">PSYICH_LOCUS2444</name>
</gene>
<evidence type="ECO:0000256" key="1">
    <source>
        <dbReference type="ARBA" id="ARBA00022737"/>
    </source>
</evidence>
<dbReference type="Pfam" id="PF13857">
    <property type="entry name" value="Ank_5"/>
    <property type="match status" value="1"/>
</dbReference>